<dbReference type="EMBL" id="CP023323">
    <property type="protein sequence ID" value="ATY61328.1"/>
    <property type="molecule type" value="Genomic_DNA"/>
</dbReference>
<proteinExistence type="predicted"/>
<reference evidence="1 2" key="1">
    <citation type="journal article" date="2017" name="BMC Genomics">
        <title>Chromosome level assembly and secondary metabolite potential of the parasitic fungus Cordyceps militaris.</title>
        <authorList>
            <person name="Kramer G.J."/>
            <person name="Nodwell J.R."/>
        </authorList>
    </citation>
    <scope>NUCLEOTIDE SEQUENCE [LARGE SCALE GENOMIC DNA]</scope>
    <source>
        <strain evidence="1 2">ATCC 34164</strain>
    </source>
</reference>
<evidence type="ECO:0000313" key="2">
    <source>
        <dbReference type="Proteomes" id="UP000323067"/>
    </source>
</evidence>
<dbReference type="VEuPathDB" id="FungiDB:CCM_08731"/>
<gene>
    <name evidence="1" type="ORF">A9K55_005861</name>
</gene>
<dbReference type="OrthoDB" id="4646997at2759"/>
<accession>A0A2H4SDY5</accession>
<protein>
    <submittedName>
        <fullName evidence="1">Uncharacterized protein</fullName>
    </submittedName>
</protein>
<dbReference type="AlphaFoldDB" id="A0A2H4SDY5"/>
<dbReference type="Proteomes" id="UP000323067">
    <property type="component" value="Chromosome vi"/>
</dbReference>
<name>A0A2H4SDY5_CORMI</name>
<sequence length="311" mass="35403">MVDVLLDDPPNGQLSERELYHRAGGFLWVSLERARNLNHTEELRTYPKRQPQPVLRPEFVDSSAAIQGSSSPYRPSSSEYEVDFQLDDDENDIRRCIPEAESVNLATDLFSFIYQFCLIQGSDLTEVRSRTQRRRATASIANVDGITCEDDGGICRVRRRRAGGWEMTNPYLALLEGKRAFKHIYIDATGKASPIISDDTLAQYLGEAVLTWRANQILRKRGVILVAVCGTFIRFVHFSFGRRYLEYLDATTADEQKQLIGESPGDTCVTMESSKWYNLEESGGRKAALCHLLVLPLWHEKLQHEDIHMTE</sequence>
<organism evidence="1 2">
    <name type="scientific">Cordyceps militaris</name>
    <name type="common">Caterpillar fungus</name>
    <name type="synonym">Clavaria militaris</name>
    <dbReference type="NCBI Taxonomy" id="73501"/>
    <lineage>
        <taxon>Eukaryota</taxon>
        <taxon>Fungi</taxon>
        <taxon>Dikarya</taxon>
        <taxon>Ascomycota</taxon>
        <taxon>Pezizomycotina</taxon>
        <taxon>Sordariomycetes</taxon>
        <taxon>Hypocreomycetidae</taxon>
        <taxon>Hypocreales</taxon>
        <taxon>Cordycipitaceae</taxon>
        <taxon>Cordyceps</taxon>
    </lineage>
</organism>
<evidence type="ECO:0000313" key="1">
    <source>
        <dbReference type="EMBL" id="ATY61328.1"/>
    </source>
</evidence>
<dbReference type="VEuPathDB" id="FungiDB:A9K55_005861"/>